<keyword evidence="2" id="KW-1185">Reference proteome</keyword>
<evidence type="ECO:0000313" key="2">
    <source>
        <dbReference type="Proteomes" id="UP001265700"/>
    </source>
</evidence>
<accession>A0ABU1WKZ1</accession>
<dbReference type="Proteomes" id="UP001265700">
    <property type="component" value="Unassembled WGS sequence"/>
</dbReference>
<dbReference type="SUPFAM" id="SSF52172">
    <property type="entry name" value="CheY-like"/>
    <property type="match status" value="1"/>
</dbReference>
<dbReference type="EMBL" id="JAVDWU010000003">
    <property type="protein sequence ID" value="MDR7149951.1"/>
    <property type="molecule type" value="Genomic_DNA"/>
</dbReference>
<dbReference type="InterPro" id="IPR011006">
    <property type="entry name" value="CheY-like_superfamily"/>
</dbReference>
<dbReference type="Gene3D" id="3.40.50.2300">
    <property type="match status" value="1"/>
</dbReference>
<proteinExistence type="predicted"/>
<gene>
    <name evidence="1" type="ORF">J2W49_001906</name>
</gene>
<protein>
    <submittedName>
        <fullName evidence="1">CheY-like chemotaxis protein</fullName>
    </submittedName>
</protein>
<sequence length="51" mass="5551">MTHQFMLKGARILLVDDAAICRQVVLELLSGEGIDVQARPPTFQRSNPAGS</sequence>
<name>A0ABU1WKZ1_9BURK</name>
<comment type="caution">
    <text evidence="1">The sequence shown here is derived from an EMBL/GenBank/DDBJ whole genome shotgun (WGS) entry which is preliminary data.</text>
</comment>
<reference evidence="1 2" key="1">
    <citation type="submission" date="2023-07" db="EMBL/GenBank/DDBJ databases">
        <title>Sorghum-associated microbial communities from plants grown in Nebraska, USA.</title>
        <authorList>
            <person name="Schachtman D."/>
        </authorList>
    </citation>
    <scope>NUCLEOTIDE SEQUENCE [LARGE SCALE GENOMIC DNA]</scope>
    <source>
        <strain evidence="1 2">4249</strain>
    </source>
</reference>
<organism evidence="1 2">
    <name type="scientific">Hydrogenophaga palleronii</name>
    <dbReference type="NCBI Taxonomy" id="65655"/>
    <lineage>
        <taxon>Bacteria</taxon>
        <taxon>Pseudomonadati</taxon>
        <taxon>Pseudomonadota</taxon>
        <taxon>Betaproteobacteria</taxon>
        <taxon>Burkholderiales</taxon>
        <taxon>Comamonadaceae</taxon>
        <taxon>Hydrogenophaga</taxon>
    </lineage>
</organism>
<evidence type="ECO:0000313" key="1">
    <source>
        <dbReference type="EMBL" id="MDR7149951.1"/>
    </source>
</evidence>